<gene>
    <name evidence="1" type="ORF">C1SCF055_LOCUS16848</name>
</gene>
<sequence>MVAGVAWQPCQRSTNATATFAPAEVDPSIAKLDSGKSGAFATNAMVKGLDSATFCAQLSAILVACTGQTLRDQLQRCCFL</sequence>
<keyword evidence="3" id="KW-1185">Reference proteome</keyword>
<name>A0A9P1CE77_9DINO</name>
<dbReference type="AlphaFoldDB" id="A0A9P1CE77"/>
<evidence type="ECO:0000313" key="1">
    <source>
        <dbReference type="EMBL" id="CAI3989806.1"/>
    </source>
</evidence>
<dbReference type="EMBL" id="CAMXCT020001406">
    <property type="protein sequence ID" value="CAL1143181.1"/>
    <property type="molecule type" value="Genomic_DNA"/>
</dbReference>
<accession>A0A9P1CE77</accession>
<proteinExistence type="predicted"/>
<evidence type="ECO:0000313" key="3">
    <source>
        <dbReference type="Proteomes" id="UP001152797"/>
    </source>
</evidence>
<dbReference type="EMBL" id="CAMXCT030001406">
    <property type="protein sequence ID" value="CAL4777118.1"/>
    <property type="molecule type" value="Genomic_DNA"/>
</dbReference>
<dbReference type="Proteomes" id="UP001152797">
    <property type="component" value="Unassembled WGS sequence"/>
</dbReference>
<evidence type="ECO:0000313" key="2">
    <source>
        <dbReference type="EMBL" id="CAL4777118.1"/>
    </source>
</evidence>
<organism evidence="1">
    <name type="scientific">Cladocopium goreaui</name>
    <dbReference type="NCBI Taxonomy" id="2562237"/>
    <lineage>
        <taxon>Eukaryota</taxon>
        <taxon>Sar</taxon>
        <taxon>Alveolata</taxon>
        <taxon>Dinophyceae</taxon>
        <taxon>Suessiales</taxon>
        <taxon>Symbiodiniaceae</taxon>
        <taxon>Cladocopium</taxon>
    </lineage>
</organism>
<dbReference type="EMBL" id="CAMXCT010001406">
    <property type="protein sequence ID" value="CAI3989806.1"/>
    <property type="molecule type" value="Genomic_DNA"/>
</dbReference>
<protein>
    <submittedName>
        <fullName evidence="1">Uncharacterized protein</fullName>
    </submittedName>
</protein>
<reference evidence="1" key="1">
    <citation type="submission" date="2022-10" db="EMBL/GenBank/DDBJ databases">
        <authorList>
            <person name="Chen Y."/>
            <person name="Dougan E. K."/>
            <person name="Chan C."/>
            <person name="Rhodes N."/>
            <person name="Thang M."/>
        </authorList>
    </citation>
    <scope>NUCLEOTIDE SEQUENCE</scope>
</reference>
<reference evidence="2 3" key="2">
    <citation type="submission" date="2024-05" db="EMBL/GenBank/DDBJ databases">
        <authorList>
            <person name="Chen Y."/>
            <person name="Shah S."/>
            <person name="Dougan E. K."/>
            <person name="Thang M."/>
            <person name="Chan C."/>
        </authorList>
    </citation>
    <scope>NUCLEOTIDE SEQUENCE [LARGE SCALE GENOMIC DNA]</scope>
</reference>
<comment type="caution">
    <text evidence="1">The sequence shown here is derived from an EMBL/GenBank/DDBJ whole genome shotgun (WGS) entry which is preliminary data.</text>
</comment>